<evidence type="ECO:0000313" key="7">
    <source>
        <dbReference type="Proteomes" id="UP000256345"/>
    </source>
</evidence>
<name>A0AAC8QD31_9BACT</name>
<dbReference type="Proteomes" id="UP000035579">
    <property type="component" value="Chromosome"/>
</dbReference>
<evidence type="ECO:0000256" key="1">
    <source>
        <dbReference type="ARBA" id="ARBA00000085"/>
    </source>
</evidence>
<keyword evidence="4" id="KW-0808">Transferase</keyword>
<dbReference type="GO" id="GO:0000155">
    <property type="term" value="F:phosphorelay sensor kinase activity"/>
    <property type="evidence" value="ECO:0007669"/>
    <property type="project" value="InterPro"/>
</dbReference>
<dbReference type="EC" id="2.7.13.3" evidence="2"/>
<reference evidence="5 7" key="2">
    <citation type="submission" date="2018-08" db="EMBL/GenBank/DDBJ databases">
        <title>Genomic Encyclopedia of Archaeal and Bacterial Type Strains, Phase II (KMG-II): from individual species to whole genera.</title>
        <authorList>
            <person name="Goeker M."/>
        </authorList>
    </citation>
    <scope>NUCLEOTIDE SEQUENCE [LARGE SCALE GENOMIC DNA]</scope>
    <source>
        <strain evidence="5 7">DSM 2261</strain>
    </source>
</reference>
<dbReference type="Pfam" id="PF00512">
    <property type="entry name" value="HisKA"/>
    <property type="match status" value="1"/>
</dbReference>
<dbReference type="InterPro" id="IPR036097">
    <property type="entry name" value="HisK_dim/P_sf"/>
</dbReference>
<organism evidence="4 6">
    <name type="scientific">Archangium gephyra</name>
    <dbReference type="NCBI Taxonomy" id="48"/>
    <lineage>
        <taxon>Bacteria</taxon>
        <taxon>Pseudomonadati</taxon>
        <taxon>Myxococcota</taxon>
        <taxon>Myxococcia</taxon>
        <taxon>Myxococcales</taxon>
        <taxon>Cystobacterineae</taxon>
        <taxon>Archangiaceae</taxon>
        <taxon>Archangium</taxon>
    </lineage>
</organism>
<dbReference type="Gene3D" id="1.10.287.130">
    <property type="match status" value="1"/>
</dbReference>
<dbReference type="RefSeq" id="WP_156349913.1">
    <property type="nucleotide sequence ID" value="NZ_CP011509.1"/>
</dbReference>
<evidence type="ECO:0000313" key="6">
    <source>
        <dbReference type="Proteomes" id="UP000035579"/>
    </source>
</evidence>
<evidence type="ECO:0000259" key="3">
    <source>
        <dbReference type="SMART" id="SM00388"/>
    </source>
</evidence>
<dbReference type="InterPro" id="IPR003661">
    <property type="entry name" value="HisK_dim/P_dom"/>
</dbReference>
<feature type="domain" description="Signal transduction histidine kinase dimerisation/phosphoacceptor" evidence="3">
    <location>
        <begin position="136"/>
        <end position="204"/>
    </location>
</feature>
<gene>
    <name evidence="4" type="ORF">AA314_07059</name>
    <name evidence="5" type="ORF">ATI61_102490</name>
</gene>
<evidence type="ECO:0000256" key="2">
    <source>
        <dbReference type="ARBA" id="ARBA00012438"/>
    </source>
</evidence>
<evidence type="ECO:0000313" key="5">
    <source>
        <dbReference type="EMBL" id="REG36116.1"/>
    </source>
</evidence>
<keyword evidence="7" id="KW-1185">Reference proteome</keyword>
<accession>A0AAC8QD31</accession>
<evidence type="ECO:0000313" key="4">
    <source>
        <dbReference type="EMBL" id="AKJ05433.1"/>
    </source>
</evidence>
<dbReference type="CDD" id="cd00082">
    <property type="entry name" value="HisKA"/>
    <property type="match status" value="1"/>
</dbReference>
<protein>
    <recommendedName>
        <fullName evidence="2">histidine kinase</fullName>
        <ecNumber evidence="2">2.7.13.3</ecNumber>
    </recommendedName>
</protein>
<reference evidence="4 6" key="1">
    <citation type="submission" date="2015-05" db="EMBL/GenBank/DDBJ databases">
        <title>Genome assembly of Archangium gephyra DSM 2261.</title>
        <authorList>
            <person name="Sharma G."/>
            <person name="Subramanian S."/>
        </authorList>
    </citation>
    <scope>NUCLEOTIDE SEQUENCE [LARGE SCALE GENOMIC DNA]</scope>
    <source>
        <strain evidence="4 6">DSM 2261</strain>
    </source>
</reference>
<dbReference type="KEGG" id="age:AA314_07059"/>
<dbReference type="SMART" id="SM00388">
    <property type="entry name" value="HisKA"/>
    <property type="match status" value="1"/>
</dbReference>
<keyword evidence="4" id="KW-0418">Kinase</keyword>
<sequence length="322" mass="35010">MGRSVSASEVERTVSAVAERALHHGARAGLAALVESVVRLTETPGAALYADGQCVALAGVAPPVPARAHPLQMMKHGRTVLVLGTPCVDTADRQQLARLTGLGSALLACREREDTARAEHKRLRLERLRLMEQLAHRERAWSRAAHDLRTPLLVIQGYIDMMTKGMAGVLTPSMQRYLERMSRAAGEMNVRLQQRPSGEDIPAEDLRALLSATFGPGRPGAARLELPPGPVLLRMPRTGSALLMRTLERLLSGAGASEVVLRVDAPDGVDAWRLLVRARTQLPLPSRALESLERLGRRWQARVSVQETPGLELAVLLPRLPG</sequence>
<dbReference type="Proteomes" id="UP000256345">
    <property type="component" value="Unassembled WGS sequence"/>
</dbReference>
<dbReference type="AlphaFoldDB" id="A0AAC8QD31"/>
<dbReference type="SUPFAM" id="SSF47384">
    <property type="entry name" value="Homodimeric domain of signal transducing histidine kinase"/>
    <property type="match status" value="1"/>
</dbReference>
<dbReference type="EMBL" id="QUMU01000002">
    <property type="protein sequence ID" value="REG36116.1"/>
    <property type="molecule type" value="Genomic_DNA"/>
</dbReference>
<proteinExistence type="predicted"/>
<dbReference type="EMBL" id="CP011509">
    <property type="protein sequence ID" value="AKJ05433.1"/>
    <property type="molecule type" value="Genomic_DNA"/>
</dbReference>
<comment type="catalytic activity">
    <reaction evidence="1">
        <text>ATP + protein L-histidine = ADP + protein N-phospho-L-histidine.</text>
        <dbReference type="EC" id="2.7.13.3"/>
    </reaction>
</comment>